<feature type="signal peptide" evidence="1">
    <location>
        <begin position="1"/>
        <end position="22"/>
    </location>
</feature>
<dbReference type="RefSeq" id="WP_307225628.1">
    <property type="nucleotide sequence ID" value="NZ_JAUSVF010000001.1"/>
</dbReference>
<sequence length="84" mass="8752">MQKNRALISAGAVALSASATVAALMAHLRRIGAVSEQAERAIYKDALLMLEEGQADDASGVFAAARELIEKQLVIDEGVRGEGG</sequence>
<name>A0ABU0BI81_9HYPH</name>
<gene>
    <name evidence="2" type="ORF">QO002_000104</name>
</gene>
<comment type="caution">
    <text evidence="2">The sequence shown here is derived from an EMBL/GenBank/DDBJ whole genome shotgun (WGS) entry which is preliminary data.</text>
</comment>
<protein>
    <submittedName>
        <fullName evidence="2">Uncharacterized protein</fullName>
    </submittedName>
</protein>
<evidence type="ECO:0000256" key="1">
    <source>
        <dbReference type="SAM" id="SignalP"/>
    </source>
</evidence>
<reference evidence="2 3" key="1">
    <citation type="submission" date="2023-07" db="EMBL/GenBank/DDBJ databases">
        <title>Genomic Encyclopedia of Type Strains, Phase IV (KMG-IV): sequencing the most valuable type-strain genomes for metagenomic binning, comparative biology and taxonomic classification.</title>
        <authorList>
            <person name="Goeker M."/>
        </authorList>
    </citation>
    <scope>NUCLEOTIDE SEQUENCE [LARGE SCALE GENOMIC DNA]</scope>
    <source>
        <strain evidence="2 3">DSM 1112</strain>
    </source>
</reference>
<proteinExistence type="predicted"/>
<feature type="chain" id="PRO_5047532585" evidence="1">
    <location>
        <begin position="23"/>
        <end position="84"/>
    </location>
</feature>
<evidence type="ECO:0000313" key="3">
    <source>
        <dbReference type="Proteomes" id="UP001230207"/>
    </source>
</evidence>
<organism evidence="2 3">
    <name type="scientific">Pararhizobium capsulatum DSM 1112</name>
    <dbReference type="NCBI Taxonomy" id="1121113"/>
    <lineage>
        <taxon>Bacteria</taxon>
        <taxon>Pseudomonadati</taxon>
        <taxon>Pseudomonadota</taxon>
        <taxon>Alphaproteobacteria</taxon>
        <taxon>Hyphomicrobiales</taxon>
        <taxon>Rhizobiaceae</taxon>
        <taxon>Rhizobium/Agrobacterium group</taxon>
        <taxon>Pararhizobium</taxon>
    </lineage>
</organism>
<keyword evidence="3" id="KW-1185">Reference proteome</keyword>
<accession>A0ABU0BI81</accession>
<dbReference type="Proteomes" id="UP001230207">
    <property type="component" value="Unassembled WGS sequence"/>
</dbReference>
<dbReference type="EMBL" id="JAUSVF010000001">
    <property type="protein sequence ID" value="MDQ0317966.1"/>
    <property type="molecule type" value="Genomic_DNA"/>
</dbReference>
<keyword evidence="1" id="KW-0732">Signal</keyword>
<evidence type="ECO:0000313" key="2">
    <source>
        <dbReference type="EMBL" id="MDQ0317966.1"/>
    </source>
</evidence>